<dbReference type="Proteomes" id="UP000001542">
    <property type="component" value="Unassembled WGS sequence"/>
</dbReference>
<dbReference type="OrthoDB" id="6363407at2759"/>
<sequence length="377" mass="43021">MVAATAIILATIKVGTIRYKFYMNNNSFYSIIPDVALECLPVSFKYAGKGLKYVNYYVQTEHVLGTASTLSRTLNILGKGIKTANYFHYTLGYANLMRNSLFITKNLNDFYKNRAKNPNNFKDPFIRINETCDEECYQSIFQNESSFDYNFTNSSETDALKLNLYLVNNAISLGTLSLMNAINTTGNYSELSELLTVTLNNIEAFKQMALLLNQTINDQETNQTNTEEDESEKSWIDKAKDNIKESFEAAKEYADKVMDKSKEFADKAKENINDSYEAAKEYADKARDKSKEFTDKAKEKSKEFADKAKENIKESYEAAKEYTDKAMDKSKEFADKAKESIKESYEAAKKYADKVMDKSKEFADKAFSSVKKIAYKI</sequence>
<organism evidence="2 3">
    <name type="scientific">Trichomonas vaginalis (strain ATCC PRA-98 / G3)</name>
    <dbReference type="NCBI Taxonomy" id="412133"/>
    <lineage>
        <taxon>Eukaryota</taxon>
        <taxon>Metamonada</taxon>
        <taxon>Parabasalia</taxon>
        <taxon>Trichomonadida</taxon>
        <taxon>Trichomonadidae</taxon>
        <taxon>Trichomonas</taxon>
    </lineage>
</organism>
<dbReference type="AlphaFoldDB" id="A2EHN5"/>
<dbReference type="RefSeq" id="XP_001320054.1">
    <property type="nucleotide sequence ID" value="XM_001320019.1"/>
</dbReference>
<proteinExistence type="predicted"/>
<keyword evidence="1" id="KW-0175">Coiled coil</keyword>
<reference evidence="2" key="1">
    <citation type="submission" date="2006-10" db="EMBL/GenBank/DDBJ databases">
        <authorList>
            <person name="Amadeo P."/>
            <person name="Zhao Q."/>
            <person name="Wortman J."/>
            <person name="Fraser-Liggett C."/>
            <person name="Carlton J."/>
        </authorList>
    </citation>
    <scope>NUCLEOTIDE SEQUENCE</scope>
    <source>
        <strain evidence="2">G3</strain>
    </source>
</reference>
<feature type="coiled-coil region" evidence="1">
    <location>
        <begin position="236"/>
        <end position="325"/>
    </location>
</feature>
<dbReference type="EMBL" id="DS113391">
    <property type="protein sequence ID" value="EAY07831.1"/>
    <property type="molecule type" value="Genomic_DNA"/>
</dbReference>
<keyword evidence="3" id="KW-1185">Reference proteome</keyword>
<dbReference type="KEGG" id="tva:4765726"/>
<evidence type="ECO:0000313" key="2">
    <source>
        <dbReference type="EMBL" id="EAY07831.1"/>
    </source>
</evidence>
<dbReference type="STRING" id="5722.A2EHN5"/>
<evidence type="ECO:0000256" key="1">
    <source>
        <dbReference type="SAM" id="Coils"/>
    </source>
</evidence>
<accession>A2EHN5</accession>
<protein>
    <submittedName>
        <fullName evidence="2">Late embryogenesis abundant protein</fullName>
    </submittedName>
</protein>
<dbReference type="SMR" id="A2EHN5"/>
<reference evidence="2" key="2">
    <citation type="journal article" date="2007" name="Science">
        <title>Draft genome sequence of the sexually transmitted pathogen Trichomonas vaginalis.</title>
        <authorList>
            <person name="Carlton J.M."/>
            <person name="Hirt R.P."/>
            <person name="Silva J.C."/>
            <person name="Delcher A.L."/>
            <person name="Schatz M."/>
            <person name="Zhao Q."/>
            <person name="Wortman J.R."/>
            <person name="Bidwell S.L."/>
            <person name="Alsmark U.C.M."/>
            <person name="Besteiro S."/>
            <person name="Sicheritz-Ponten T."/>
            <person name="Noel C.J."/>
            <person name="Dacks J.B."/>
            <person name="Foster P.G."/>
            <person name="Simillion C."/>
            <person name="Van de Peer Y."/>
            <person name="Miranda-Saavedra D."/>
            <person name="Barton G.J."/>
            <person name="Westrop G.D."/>
            <person name="Mueller S."/>
            <person name="Dessi D."/>
            <person name="Fiori P.L."/>
            <person name="Ren Q."/>
            <person name="Paulsen I."/>
            <person name="Zhang H."/>
            <person name="Bastida-Corcuera F.D."/>
            <person name="Simoes-Barbosa A."/>
            <person name="Brown M.T."/>
            <person name="Hayes R.D."/>
            <person name="Mukherjee M."/>
            <person name="Okumura C.Y."/>
            <person name="Schneider R."/>
            <person name="Smith A.J."/>
            <person name="Vanacova S."/>
            <person name="Villalvazo M."/>
            <person name="Haas B.J."/>
            <person name="Pertea M."/>
            <person name="Feldblyum T.V."/>
            <person name="Utterback T.R."/>
            <person name="Shu C.L."/>
            <person name="Osoegawa K."/>
            <person name="de Jong P.J."/>
            <person name="Hrdy I."/>
            <person name="Horvathova L."/>
            <person name="Zubacova Z."/>
            <person name="Dolezal P."/>
            <person name="Malik S.B."/>
            <person name="Logsdon J.M. Jr."/>
            <person name="Henze K."/>
            <person name="Gupta A."/>
            <person name="Wang C.C."/>
            <person name="Dunne R.L."/>
            <person name="Upcroft J.A."/>
            <person name="Upcroft P."/>
            <person name="White O."/>
            <person name="Salzberg S.L."/>
            <person name="Tang P."/>
            <person name="Chiu C.-H."/>
            <person name="Lee Y.-S."/>
            <person name="Embley T.M."/>
            <person name="Coombs G.H."/>
            <person name="Mottram J.C."/>
            <person name="Tachezy J."/>
            <person name="Fraser-Liggett C.M."/>
            <person name="Johnson P.J."/>
        </authorList>
    </citation>
    <scope>NUCLEOTIDE SEQUENCE [LARGE SCALE GENOMIC DNA]</scope>
    <source>
        <strain evidence="2">G3</strain>
    </source>
</reference>
<dbReference type="PANTHER" id="PTHR47372:SF11">
    <property type="entry name" value="RE19971P"/>
    <property type="match status" value="1"/>
</dbReference>
<evidence type="ECO:0000313" key="3">
    <source>
        <dbReference type="Proteomes" id="UP000001542"/>
    </source>
</evidence>
<dbReference type="PANTHER" id="PTHR47372">
    <property type="entry name" value="DAUER UP-REGULATED-RELATED"/>
    <property type="match status" value="1"/>
</dbReference>
<dbReference type="Gene3D" id="1.10.287.700">
    <property type="entry name" value="Helix hairpin bin"/>
    <property type="match status" value="1"/>
</dbReference>
<dbReference type="eggNOG" id="KOG4744">
    <property type="taxonomic scope" value="Eukaryota"/>
</dbReference>
<dbReference type="VEuPathDB" id="TrichDB:TVAG_312300"/>
<gene>
    <name evidence="2" type="ORF">TVAG_312300</name>
</gene>
<name>A2EHN5_TRIV3</name>
<dbReference type="InParanoid" id="A2EHN5"/>
<dbReference type="VEuPathDB" id="TrichDB:TVAGG3_0242570"/>